<dbReference type="OrthoDB" id="551907at2759"/>
<keyword evidence="2" id="KW-0804">Transcription</keyword>
<name>A0A834ZVS5_TETSI</name>
<evidence type="ECO:0000256" key="1">
    <source>
        <dbReference type="ARBA" id="ARBA00023015"/>
    </source>
</evidence>
<comment type="caution">
    <text evidence="5">The sequence shown here is derived from an EMBL/GenBank/DDBJ whole genome shotgun (WGS) entry which is preliminary data.</text>
</comment>
<dbReference type="PANTHER" id="PTHR31314">
    <property type="entry name" value="MYB FAMILY TRANSCRIPTION FACTOR PHL7-LIKE"/>
    <property type="match status" value="1"/>
</dbReference>
<keyword evidence="3" id="KW-0539">Nucleus</keyword>
<dbReference type="PANTHER" id="PTHR31314:SF84">
    <property type="entry name" value="HOMEODOMAIN-LIKE SUPERFAMILY PROTEIN-RELATED"/>
    <property type="match status" value="1"/>
</dbReference>
<keyword evidence="6" id="KW-1185">Reference proteome</keyword>
<feature type="region of interest" description="Disordered" evidence="4">
    <location>
        <begin position="140"/>
        <end position="183"/>
    </location>
</feature>
<organism evidence="5 6">
    <name type="scientific">Tetracentron sinense</name>
    <name type="common">Spur-leaf</name>
    <dbReference type="NCBI Taxonomy" id="13715"/>
    <lineage>
        <taxon>Eukaryota</taxon>
        <taxon>Viridiplantae</taxon>
        <taxon>Streptophyta</taxon>
        <taxon>Embryophyta</taxon>
        <taxon>Tracheophyta</taxon>
        <taxon>Spermatophyta</taxon>
        <taxon>Magnoliopsida</taxon>
        <taxon>Trochodendrales</taxon>
        <taxon>Trochodendraceae</taxon>
        <taxon>Tetracentron</taxon>
    </lineage>
</organism>
<dbReference type="SUPFAM" id="SSF46689">
    <property type="entry name" value="Homeodomain-like"/>
    <property type="match status" value="1"/>
</dbReference>
<dbReference type="NCBIfam" id="TIGR01557">
    <property type="entry name" value="myb_SHAQKYF"/>
    <property type="match status" value="1"/>
</dbReference>
<dbReference type="OMA" id="RTPEPCI"/>
<sequence length="218" mass="24479">MLSLSLGGKRMKMEDSESSFKRSSSSSLDREANPIGLSNMTFDRQCIHTRPPEVSMYTGVVRPYVRSRSPRLRWSTELHKCFVHAVDCLGGEDRATPKMVLQIMDVQGLTISHVKSHLQMFRSMKHEKMIQEAAAKAKKINKETGKQTRVEINEQSNKNVDVEEECKLPRLEDSPKTEDGEVDSTLSLSLFSKAAQPLKLKDNVIDDAKNVSLGLSLS</sequence>
<evidence type="ECO:0000256" key="4">
    <source>
        <dbReference type="SAM" id="MobiDB-lite"/>
    </source>
</evidence>
<evidence type="ECO:0000256" key="3">
    <source>
        <dbReference type="ARBA" id="ARBA00023242"/>
    </source>
</evidence>
<dbReference type="FunFam" id="1.10.10.60:FF:000002">
    <property type="entry name" value="Myb family transcription factor"/>
    <property type="match status" value="1"/>
</dbReference>
<dbReference type="InterPro" id="IPR046955">
    <property type="entry name" value="PHR1-like"/>
</dbReference>
<feature type="compositionally biased region" description="Basic and acidic residues" evidence="4">
    <location>
        <begin position="11"/>
        <end position="20"/>
    </location>
</feature>
<keyword evidence="1" id="KW-0805">Transcription regulation</keyword>
<dbReference type="InterPro" id="IPR009057">
    <property type="entry name" value="Homeodomain-like_sf"/>
</dbReference>
<protein>
    <submittedName>
        <fullName evidence="5">Uncharacterized protein</fullName>
    </submittedName>
</protein>
<evidence type="ECO:0000313" key="6">
    <source>
        <dbReference type="Proteomes" id="UP000655225"/>
    </source>
</evidence>
<dbReference type="EMBL" id="JABCRI010000003">
    <property type="protein sequence ID" value="KAF8409582.1"/>
    <property type="molecule type" value="Genomic_DNA"/>
</dbReference>
<feature type="region of interest" description="Disordered" evidence="4">
    <location>
        <begin position="1"/>
        <end position="34"/>
    </location>
</feature>
<gene>
    <name evidence="5" type="ORF">HHK36_005660</name>
</gene>
<evidence type="ECO:0000313" key="5">
    <source>
        <dbReference type="EMBL" id="KAF8409582.1"/>
    </source>
</evidence>
<proteinExistence type="predicted"/>
<reference evidence="5 6" key="1">
    <citation type="submission" date="2020-04" db="EMBL/GenBank/DDBJ databases">
        <title>Plant Genome Project.</title>
        <authorList>
            <person name="Zhang R.-G."/>
        </authorList>
    </citation>
    <scope>NUCLEOTIDE SEQUENCE [LARGE SCALE GENOMIC DNA]</scope>
    <source>
        <strain evidence="5">YNK0</strain>
        <tissue evidence="5">Leaf</tissue>
    </source>
</reference>
<dbReference type="Proteomes" id="UP000655225">
    <property type="component" value="Unassembled WGS sequence"/>
</dbReference>
<evidence type="ECO:0000256" key="2">
    <source>
        <dbReference type="ARBA" id="ARBA00023163"/>
    </source>
</evidence>
<dbReference type="AlphaFoldDB" id="A0A834ZVS5"/>
<dbReference type="GO" id="GO:0003700">
    <property type="term" value="F:DNA-binding transcription factor activity"/>
    <property type="evidence" value="ECO:0007669"/>
    <property type="project" value="InterPro"/>
</dbReference>
<dbReference type="GO" id="GO:0003677">
    <property type="term" value="F:DNA binding"/>
    <property type="evidence" value="ECO:0007669"/>
    <property type="project" value="InterPro"/>
</dbReference>
<feature type="compositionally biased region" description="Basic and acidic residues" evidence="4">
    <location>
        <begin position="165"/>
        <end position="179"/>
    </location>
</feature>
<accession>A0A834ZVS5</accession>
<feature type="compositionally biased region" description="Basic and acidic residues" evidence="4">
    <location>
        <begin position="140"/>
        <end position="152"/>
    </location>
</feature>
<dbReference type="Gene3D" id="1.10.10.60">
    <property type="entry name" value="Homeodomain-like"/>
    <property type="match status" value="1"/>
</dbReference>
<dbReference type="InterPro" id="IPR006447">
    <property type="entry name" value="Myb_dom_plants"/>
</dbReference>